<feature type="compositionally biased region" description="Basic and acidic residues" evidence="1">
    <location>
        <begin position="94"/>
        <end position="109"/>
    </location>
</feature>
<proteinExistence type="predicted"/>
<dbReference type="AlphaFoldDB" id="A0AAN1GNR2"/>
<name>A0AAN1GNR2_9RHOB</name>
<accession>A0AAN1GNR2</accession>
<reference evidence="2 3" key="1">
    <citation type="journal article" date="2017" name="Front. Microbiol.">
        <title>Phaeobacter piscinae sp. nov., a species of the Roseobacter group and potential aquaculture probiont.</title>
        <authorList>
            <person name="Sonnenschein E.C."/>
            <person name="Phippen C.B.W."/>
            <person name="Nielsen K.F."/>
            <person name="Mateiu R.V."/>
            <person name="Melchiorsen J."/>
            <person name="Gram L."/>
            <person name="Overmann J."/>
            <person name="Freese H.M."/>
        </authorList>
    </citation>
    <scope>NUCLEOTIDE SEQUENCE [LARGE SCALE GENOMIC DNA]</scope>
    <source>
        <strain evidence="2 3">P13</strain>
    </source>
</reference>
<dbReference type="Gene3D" id="3.30.930.30">
    <property type="match status" value="1"/>
</dbReference>
<feature type="compositionally biased region" description="Basic and acidic residues" evidence="1">
    <location>
        <begin position="206"/>
        <end position="225"/>
    </location>
</feature>
<protein>
    <submittedName>
        <fullName evidence="2">Uncharacterized protein</fullName>
    </submittedName>
</protein>
<organism evidence="2 3">
    <name type="scientific">Phaeobacter piscinae</name>
    <dbReference type="NCBI Taxonomy" id="1580596"/>
    <lineage>
        <taxon>Bacteria</taxon>
        <taxon>Pseudomonadati</taxon>
        <taxon>Pseudomonadota</taxon>
        <taxon>Alphaproteobacteria</taxon>
        <taxon>Rhodobacterales</taxon>
        <taxon>Roseobacteraceae</taxon>
        <taxon>Phaeobacter</taxon>
    </lineage>
</organism>
<evidence type="ECO:0000313" key="2">
    <source>
        <dbReference type="EMBL" id="ATG42381.1"/>
    </source>
</evidence>
<feature type="region of interest" description="Disordered" evidence="1">
    <location>
        <begin position="188"/>
        <end position="244"/>
    </location>
</feature>
<feature type="region of interest" description="Disordered" evidence="1">
    <location>
        <begin position="87"/>
        <end position="109"/>
    </location>
</feature>
<dbReference type="EMBL" id="CP010767">
    <property type="protein sequence ID" value="ATG42381.1"/>
    <property type="molecule type" value="Genomic_DNA"/>
</dbReference>
<feature type="compositionally biased region" description="Low complexity" evidence="1">
    <location>
        <begin position="196"/>
        <end position="205"/>
    </location>
</feature>
<evidence type="ECO:0000256" key="1">
    <source>
        <dbReference type="SAM" id="MobiDB-lite"/>
    </source>
</evidence>
<sequence length="265" mass="29898">MDGVKQQGNTAALHALVQYPTGLIDGATKDQQERMLKHAVRFMNEFHGGDAVFAARLDRDEKGRHAVDVFMMPRHEFRYKDGRTQKRAAVSKHTKAEAQRRYGQQDRRAQGSALQDAWFEYMRDEMNLDVLPPEKKKATAKDRVEPEELALRKDRQKLQNNARKLLRADQLARKRNQEQAARNAAEANRLAEQRSEAAPALAAAEELAKRQGDSQGAERLKGLRERLKRSQGHSTAVRAPRTAPIAQKASLAVDAAFKAIEGDER</sequence>
<evidence type="ECO:0000313" key="3">
    <source>
        <dbReference type="Proteomes" id="UP000218606"/>
    </source>
</evidence>
<dbReference type="Proteomes" id="UP000218606">
    <property type="component" value="Chromosome"/>
</dbReference>
<gene>
    <name evidence="2" type="ORF">PhaeoP13_00417</name>
</gene>